<organism evidence="1 2">
    <name type="scientific">Flavobacterium aquariorum</name>
    <dbReference type="NCBI Taxonomy" id="2217670"/>
    <lineage>
        <taxon>Bacteria</taxon>
        <taxon>Pseudomonadati</taxon>
        <taxon>Bacteroidota</taxon>
        <taxon>Flavobacteriia</taxon>
        <taxon>Flavobacteriales</taxon>
        <taxon>Flavobacteriaceae</taxon>
        <taxon>Flavobacterium</taxon>
    </lineage>
</organism>
<evidence type="ECO:0000313" key="2">
    <source>
        <dbReference type="Proteomes" id="UP000249177"/>
    </source>
</evidence>
<accession>A0A2W7TTZ2</accession>
<name>A0A2W7TTZ2_9FLAO</name>
<dbReference type="AlphaFoldDB" id="A0A2W7TTZ2"/>
<gene>
    <name evidence="1" type="ORF">DOS84_10045</name>
</gene>
<comment type="caution">
    <text evidence="1">The sequence shown here is derived from an EMBL/GenBank/DDBJ whole genome shotgun (WGS) entry which is preliminary data.</text>
</comment>
<sequence length="319" mass="36679">MNVSSYNYLLNQPEEINEIQTVALEKVLDEFPFFQSARALRLKGLYNQNSYKYNFALKVAAAHTTDRSVLFDFITSESFIAIQKKTYEKKIQELLNITVIDSQIVEKEEIAPITTTPLEHSILTSIKEANANPAQNNSLFIEKLEIDKNVEQSILDSIKEATPTKSEEVTTEAEKNLEIGKPLDFSKSETHSFHQWLQISRIQPIIRENPKENNSMAKEPESIIDESKKKKAELIDKFIETSPKIPPIKPGVVFTPNIDLNKEDNSYLMTETLAKVYLEQKKYQKAIQAYEILILKYPEKSSFFADRIKDIKIVQQNNN</sequence>
<reference evidence="1 2" key="1">
    <citation type="submission" date="2018-06" db="EMBL/GenBank/DDBJ databases">
        <title>Flavobacterium sp IMCC34762, genome.</title>
        <authorList>
            <person name="Joung Y."/>
            <person name="Cho J."/>
            <person name="Song J."/>
        </authorList>
    </citation>
    <scope>NUCLEOTIDE SEQUENCE [LARGE SCALE GENOMIC DNA]</scope>
    <source>
        <strain evidence="1 2">IMCC34762</strain>
    </source>
</reference>
<dbReference type="Proteomes" id="UP000249177">
    <property type="component" value="Unassembled WGS sequence"/>
</dbReference>
<protein>
    <recommendedName>
        <fullName evidence="3">Tetratricopeptide repeat protein</fullName>
    </recommendedName>
</protein>
<proteinExistence type="predicted"/>
<evidence type="ECO:0000313" key="1">
    <source>
        <dbReference type="EMBL" id="PZX93731.1"/>
    </source>
</evidence>
<dbReference type="EMBL" id="QKXH01000005">
    <property type="protein sequence ID" value="PZX93731.1"/>
    <property type="molecule type" value="Genomic_DNA"/>
</dbReference>
<keyword evidence="2" id="KW-1185">Reference proteome</keyword>
<dbReference type="RefSeq" id="WP_111409974.1">
    <property type="nucleotide sequence ID" value="NZ_QKXH01000005.1"/>
</dbReference>
<evidence type="ECO:0008006" key="3">
    <source>
        <dbReference type="Google" id="ProtNLM"/>
    </source>
</evidence>
<dbReference type="OrthoDB" id="594666at2"/>